<keyword evidence="6 12" id="KW-1133">Transmembrane helix</keyword>
<feature type="transmembrane region" description="Helical" evidence="12">
    <location>
        <begin position="441"/>
        <end position="458"/>
    </location>
</feature>
<comment type="caution">
    <text evidence="13">The sequence shown here is derived from an EMBL/GenBank/DDBJ whole genome shotgun (WGS) entry which is preliminary data.</text>
</comment>
<evidence type="ECO:0000256" key="3">
    <source>
        <dbReference type="ARBA" id="ARBA00022448"/>
    </source>
</evidence>
<feature type="transmembrane region" description="Helical" evidence="12">
    <location>
        <begin position="281"/>
        <end position="306"/>
    </location>
</feature>
<evidence type="ECO:0000256" key="2">
    <source>
        <dbReference type="ARBA" id="ARBA00006434"/>
    </source>
</evidence>
<keyword evidence="7" id="KW-0915">Sodium</keyword>
<feature type="transmembrane region" description="Helical" evidence="12">
    <location>
        <begin position="478"/>
        <end position="499"/>
    </location>
</feature>
<keyword evidence="8" id="KW-0406">Ion transport</keyword>
<dbReference type="Proteomes" id="UP000617628">
    <property type="component" value="Unassembled WGS sequence"/>
</dbReference>
<keyword evidence="3" id="KW-0813">Transport</keyword>
<dbReference type="PROSITE" id="PS50283">
    <property type="entry name" value="NA_SOLUT_SYMP_3"/>
    <property type="match status" value="1"/>
</dbReference>
<feature type="transmembrane region" description="Helical" evidence="12">
    <location>
        <begin position="6"/>
        <end position="28"/>
    </location>
</feature>
<dbReference type="InterPro" id="IPR051163">
    <property type="entry name" value="Sodium:Solute_Symporter_SSF"/>
</dbReference>
<dbReference type="InterPro" id="IPR038377">
    <property type="entry name" value="Na/Glc_symporter_sf"/>
</dbReference>
<keyword evidence="9 12" id="KW-0472">Membrane</keyword>
<feature type="transmembrane region" description="Helical" evidence="12">
    <location>
        <begin position="158"/>
        <end position="182"/>
    </location>
</feature>
<evidence type="ECO:0000256" key="9">
    <source>
        <dbReference type="ARBA" id="ARBA00023136"/>
    </source>
</evidence>
<feature type="transmembrane region" description="Helical" evidence="12">
    <location>
        <begin position="413"/>
        <end position="434"/>
    </location>
</feature>
<dbReference type="Pfam" id="PF00474">
    <property type="entry name" value="SSF"/>
    <property type="match status" value="1"/>
</dbReference>
<evidence type="ECO:0000256" key="5">
    <source>
        <dbReference type="ARBA" id="ARBA00022692"/>
    </source>
</evidence>
<evidence type="ECO:0000256" key="10">
    <source>
        <dbReference type="ARBA" id="ARBA00023201"/>
    </source>
</evidence>
<dbReference type="EMBL" id="JAENIL010000054">
    <property type="protein sequence ID" value="MBK1879680.1"/>
    <property type="molecule type" value="Genomic_DNA"/>
</dbReference>
<dbReference type="GO" id="GO:0015293">
    <property type="term" value="F:symporter activity"/>
    <property type="evidence" value="ECO:0007669"/>
    <property type="project" value="TreeGrafter"/>
</dbReference>
<feature type="transmembrane region" description="Helical" evidence="12">
    <location>
        <begin position="326"/>
        <end position="345"/>
    </location>
</feature>
<dbReference type="PANTHER" id="PTHR42985">
    <property type="entry name" value="SODIUM-COUPLED MONOCARBOXYLATE TRANSPORTER"/>
    <property type="match status" value="1"/>
</dbReference>
<dbReference type="GO" id="GO:0006814">
    <property type="term" value="P:sodium ion transport"/>
    <property type="evidence" value="ECO:0007669"/>
    <property type="project" value="UniProtKB-KW"/>
</dbReference>
<evidence type="ECO:0000256" key="6">
    <source>
        <dbReference type="ARBA" id="ARBA00022989"/>
    </source>
</evidence>
<dbReference type="GO" id="GO:0005886">
    <property type="term" value="C:plasma membrane"/>
    <property type="evidence" value="ECO:0007669"/>
    <property type="project" value="UniProtKB-SubCell"/>
</dbReference>
<dbReference type="RefSeq" id="WP_200357894.1">
    <property type="nucleotide sequence ID" value="NZ_JAENIL010000054.1"/>
</dbReference>
<evidence type="ECO:0000256" key="8">
    <source>
        <dbReference type="ARBA" id="ARBA00023065"/>
    </source>
</evidence>
<evidence type="ECO:0000256" key="7">
    <source>
        <dbReference type="ARBA" id="ARBA00023053"/>
    </source>
</evidence>
<feature type="transmembrane region" description="Helical" evidence="12">
    <location>
        <begin position="130"/>
        <end position="152"/>
    </location>
</feature>
<proteinExistence type="inferred from homology"/>
<sequence>MPSSPLTFLDYLAIAAYLIAVAAIGYTVSKQGARTTKKYFIADRNMPHWAVAFTLMATLISSNTLVAHPGIVFKNSMVLVPGFLVLPIVLVLIAKFVVPFYRRVIGLSAYEYIEKRFGLESRMYSSFGFLIDRIFDIGVTLMTTALVVNVIAPQWPVAYVLFGLGIFTLLYTMIGGIAAVVWTDVLQGVILIGGGLLIFLYLLFTPAAGAPFSTLTHAWEAGKFSFGSTELTWASLFDTENRTVWMFMIAMAIIWTRKYVSDQNMVQRYLLARTDQEARRAALLGAALSVPILIGFNLIGAALFGFYELSGATPPDVADKVLPHFIVTQLPNGIVGLIVAAILAASMSSVSSDLNSVGTVVTSDYFQRFLPRSADRTRLLVGRTTVLIAGLLAAAIGVWLIPSETSESTASRVLAYATILSAGTLGLFSLGFLTKRATRQGAFAGIVACLLFTTWGTLTHGNSPIVDLGPFNWQMNFILLGVFGHFVLFGVGYLYSLLFGGYRPAGVEQLVVGAEVPDEEIAEPAYATGQQKNGDL</sequence>
<feature type="transmembrane region" description="Helical" evidence="12">
    <location>
        <begin position="243"/>
        <end position="260"/>
    </location>
</feature>
<evidence type="ECO:0000256" key="11">
    <source>
        <dbReference type="RuleBase" id="RU362091"/>
    </source>
</evidence>
<evidence type="ECO:0000313" key="14">
    <source>
        <dbReference type="Proteomes" id="UP000617628"/>
    </source>
</evidence>
<feature type="transmembrane region" description="Helical" evidence="12">
    <location>
        <begin position="77"/>
        <end position="98"/>
    </location>
</feature>
<dbReference type="AlphaFoldDB" id="A0A934VT42"/>
<dbReference type="NCBIfam" id="TIGR00813">
    <property type="entry name" value="sss"/>
    <property type="match status" value="1"/>
</dbReference>
<gene>
    <name evidence="13" type="ORF">JIN87_22535</name>
</gene>
<evidence type="ECO:0000313" key="13">
    <source>
        <dbReference type="EMBL" id="MBK1879680.1"/>
    </source>
</evidence>
<protein>
    <submittedName>
        <fullName evidence="13">Sodium/solute symporter</fullName>
    </submittedName>
</protein>
<keyword evidence="14" id="KW-1185">Reference proteome</keyword>
<dbReference type="PANTHER" id="PTHR42985:SF40">
    <property type="entry name" value="LD47995P-RELATED"/>
    <property type="match status" value="1"/>
</dbReference>
<accession>A0A934VT42</accession>
<name>A0A934VT42_9BACT</name>
<comment type="subcellular location">
    <subcellularLocation>
        <location evidence="1">Cell membrane</location>
        <topology evidence="1">Multi-pass membrane protein</topology>
    </subcellularLocation>
</comment>
<keyword evidence="4" id="KW-1003">Cell membrane</keyword>
<dbReference type="Gene3D" id="1.20.1730.10">
    <property type="entry name" value="Sodium/glucose cotransporter"/>
    <property type="match status" value="1"/>
</dbReference>
<feature type="transmembrane region" description="Helical" evidence="12">
    <location>
        <begin position="49"/>
        <end position="71"/>
    </location>
</feature>
<feature type="transmembrane region" description="Helical" evidence="12">
    <location>
        <begin position="189"/>
        <end position="209"/>
    </location>
</feature>
<organism evidence="13 14">
    <name type="scientific">Pelagicoccus mobilis</name>
    <dbReference type="NCBI Taxonomy" id="415221"/>
    <lineage>
        <taxon>Bacteria</taxon>
        <taxon>Pseudomonadati</taxon>
        <taxon>Verrucomicrobiota</taxon>
        <taxon>Opitutia</taxon>
        <taxon>Puniceicoccales</taxon>
        <taxon>Pelagicoccaceae</taxon>
        <taxon>Pelagicoccus</taxon>
    </lineage>
</organism>
<keyword evidence="5 12" id="KW-0812">Transmembrane</keyword>
<evidence type="ECO:0000256" key="12">
    <source>
        <dbReference type="SAM" id="Phobius"/>
    </source>
</evidence>
<evidence type="ECO:0000256" key="1">
    <source>
        <dbReference type="ARBA" id="ARBA00004651"/>
    </source>
</evidence>
<feature type="transmembrane region" description="Helical" evidence="12">
    <location>
        <begin position="380"/>
        <end position="401"/>
    </location>
</feature>
<dbReference type="InterPro" id="IPR001734">
    <property type="entry name" value="Na/solute_symporter"/>
</dbReference>
<keyword evidence="10" id="KW-0739">Sodium transport</keyword>
<comment type="similarity">
    <text evidence="2 11">Belongs to the sodium:solute symporter (SSF) (TC 2.A.21) family.</text>
</comment>
<reference evidence="13" key="1">
    <citation type="submission" date="2021-01" db="EMBL/GenBank/DDBJ databases">
        <title>Modified the classification status of verrucomicrobia.</title>
        <authorList>
            <person name="Feng X."/>
        </authorList>
    </citation>
    <scope>NUCLEOTIDE SEQUENCE</scope>
    <source>
        <strain evidence="13">KCTC 13126</strain>
    </source>
</reference>
<evidence type="ECO:0000256" key="4">
    <source>
        <dbReference type="ARBA" id="ARBA00022475"/>
    </source>
</evidence>